<dbReference type="InterPro" id="IPR011896">
    <property type="entry name" value="OFOB"/>
</dbReference>
<gene>
    <name evidence="4" type="primary">korB</name>
    <name evidence="4" type="ORF">ING2E5B_1557</name>
</gene>
<dbReference type="GO" id="GO:0030976">
    <property type="term" value="F:thiamine pyrophosphate binding"/>
    <property type="evidence" value="ECO:0007669"/>
    <property type="project" value="InterPro"/>
</dbReference>
<dbReference type="GO" id="GO:0045333">
    <property type="term" value="P:cellular respiration"/>
    <property type="evidence" value="ECO:0007669"/>
    <property type="project" value="UniProtKB-ARBA"/>
</dbReference>
<evidence type="ECO:0000256" key="2">
    <source>
        <dbReference type="ARBA" id="ARBA00023002"/>
    </source>
</evidence>
<accession>A0A098C088</accession>
<evidence type="ECO:0000259" key="3">
    <source>
        <dbReference type="Pfam" id="PF02775"/>
    </source>
</evidence>
<dbReference type="InterPro" id="IPR011766">
    <property type="entry name" value="TPP_enzyme_TPP-bd"/>
</dbReference>
<dbReference type="SUPFAM" id="SSF52518">
    <property type="entry name" value="Thiamin diphosphate-binding fold (THDP-binding)"/>
    <property type="match status" value="1"/>
</dbReference>
<keyword evidence="5" id="KW-1185">Reference proteome</keyword>
<evidence type="ECO:0000256" key="1">
    <source>
        <dbReference type="ARBA" id="ARBA00001966"/>
    </source>
</evidence>
<proteinExistence type="predicted"/>
<organism evidence="4 5">
    <name type="scientific">Fermentimonas caenicola</name>
    <dbReference type="NCBI Taxonomy" id="1562970"/>
    <lineage>
        <taxon>Bacteria</taxon>
        <taxon>Pseudomonadati</taxon>
        <taxon>Bacteroidota</taxon>
        <taxon>Bacteroidia</taxon>
        <taxon>Bacteroidales</taxon>
        <taxon>Dysgonomonadaceae</taxon>
        <taxon>Fermentimonas</taxon>
    </lineage>
</organism>
<dbReference type="PATRIC" id="fig|1562970.3.peg.1547"/>
<dbReference type="Gene3D" id="3.40.50.970">
    <property type="match status" value="1"/>
</dbReference>
<dbReference type="PANTHER" id="PTHR48084">
    <property type="entry name" value="2-OXOGLUTARATE OXIDOREDUCTASE SUBUNIT KORB-RELATED"/>
    <property type="match status" value="1"/>
</dbReference>
<name>A0A098C088_9BACT</name>
<dbReference type="InterPro" id="IPR029061">
    <property type="entry name" value="THDP-binding"/>
</dbReference>
<dbReference type="AlphaFoldDB" id="A0A098C088"/>
<dbReference type="NCBIfam" id="TIGR02177">
    <property type="entry name" value="PorB_KorB"/>
    <property type="match status" value="1"/>
</dbReference>
<sequence length="352" mass="38935">MNTVEAKNIDISGIKYQKYMPKDYKSPNPIRWCPGCGDYAILTCLQKALAELNVDPHNTAVISGIGCSSRLPYYMNTYGFHSIHGRASAIATGVKVANPNLSVWVATGDGDSLAIGGNHFIHTIRRNVDINILLFNNKIYGLTKGQYSPTSERGFVSKSSPYGTVEDPFRPAELTFGARGTFFGRALDVDMKNQVDTLVEAAKHKGTSVVEILQNCVIFNDGIHNKISDRNWKADNTILLKHGEKMVFGKDNEKGIVLDGWNLKAVTIGEDGYTIDDVLVHDAETQDNTLHMKLALMDTSVGMPVALGVIRSVTAPTYERDYEDQIAEVLKKSPKKSFREFLLNSSNVWEVK</sequence>
<feature type="domain" description="Thiamine pyrophosphate enzyme TPP-binding" evidence="3">
    <location>
        <begin position="65"/>
        <end position="212"/>
    </location>
</feature>
<protein>
    <submittedName>
        <fullName evidence="4">2-oxoglutarate oxidoreductase subunit KorB</fullName>
        <ecNumber evidence="4">1.2.-.-</ecNumber>
    </submittedName>
</protein>
<dbReference type="EMBL" id="LN515532">
    <property type="protein sequence ID" value="CEA16305.1"/>
    <property type="molecule type" value="Genomic_DNA"/>
</dbReference>
<dbReference type="GO" id="GO:0016625">
    <property type="term" value="F:oxidoreductase activity, acting on the aldehyde or oxo group of donors, iron-sulfur protein as acceptor"/>
    <property type="evidence" value="ECO:0007669"/>
    <property type="project" value="UniProtKB-ARBA"/>
</dbReference>
<dbReference type="CDD" id="cd03375">
    <property type="entry name" value="TPP_OGFOR"/>
    <property type="match status" value="1"/>
</dbReference>
<keyword evidence="2 4" id="KW-0560">Oxidoreductase</keyword>
<dbReference type="STRING" id="1562970.ING2E5B_1557"/>
<evidence type="ECO:0000313" key="4">
    <source>
        <dbReference type="EMBL" id="CEA16305.1"/>
    </source>
</evidence>
<dbReference type="HOGENOM" id="CLU_048564_1_0_10"/>
<comment type="cofactor">
    <cofactor evidence="1">
        <name>[4Fe-4S] cluster</name>
        <dbReference type="ChEBI" id="CHEBI:49883"/>
    </cofactor>
</comment>
<dbReference type="Pfam" id="PF02775">
    <property type="entry name" value="TPP_enzyme_C"/>
    <property type="match status" value="1"/>
</dbReference>
<dbReference type="PANTHER" id="PTHR48084:SF4">
    <property type="entry name" value="2-OXOGLUTARATE OXIDOREDUCTASE SUBUNIT KORB"/>
    <property type="match status" value="1"/>
</dbReference>
<dbReference type="GO" id="GO:0044281">
    <property type="term" value="P:small molecule metabolic process"/>
    <property type="evidence" value="ECO:0007669"/>
    <property type="project" value="UniProtKB-ARBA"/>
</dbReference>
<dbReference type="EC" id="1.2.-.-" evidence="4"/>
<dbReference type="Proteomes" id="UP000032417">
    <property type="component" value="Chromosome 1"/>
</dbReference>
<evidence type="ECO:0000313" key="5">
    <source>
        <dbReference type="Proteomes" id="UP000032417"/>
    </source>
</evidence>
<dbReference type="InterPro" id="IPR051457">
    <property type="entry name" value="2-oxoacid:Fd_oxidoreductase"/>
</dbReference>
<dbReference type="OrthoDB" id="9775140at2"/>
<dbReference type="KEGG" id="pbt:ING2E5B_1557"/>
<reference evidence="4 5" key="1">
    <citation type="submission" date="2014-08" db="EMBL/GenBank/DDBJ databases">
        <authorList>
            <person name="Wibberg D."/>
        </authorList>
    </citation>
    <scope>NUCLEOTIDE SEQUENCE [LARGE SCALE GENOMIC DNA]</scope>
    <source>
        <strain evidence="5">ING2-E5B</strain>
    </source>
</reference>